<proteinExistence type="predicted"/>
<gene>
    <name evidence="1" type="ORF">NWE73_00565</name>
</gene>
<comment type="caution">
    <text evidence="1">The sequence shown here is derived from an EMBL/GenBank/DDBJ whole genome shotgun (WGS) entry which is preliminary data.</text>
</comment>
<dbReference type="EMBL" id="JANRMI010000001">
    <property type="protein sequence ID" value="MDG0814836.1"/>
    <property type="molecule type" value="Genomic_DNA"/>
</dbReference>
<accession>A0ABT6DDB8</accession>
<evidence type="ECO:0000313" key="2">
    <source>
        <dbReference type="Proteomes" id="UP001152321"/>
    </source>
</evidence>
<dbReference type="RefSeq" id="WP_277576321.1">
    <property type="nucleotide sequence ID" value="NZ_JANRMI010000001.1"/>
</dbReference>
<reference evidence="1" key="1">
    <citation type="submission" date="2022-08" db="EMBL/GenBank/DDBJ databases">
        <title>Novel Bdellovibrio Species Isolated from Svalbard: Designation Bdellovibrio svalbardensis.</title>
        <authorList>
            <person name="Mitchell R.J."/>
            <person name="Choi S.Y."/>
        </authorList>
    </citation>
    <scope>NUCLEOTIDE SEQUENCE</scope>
    <source>
        <strain evidence="1">PAP01</strain>
    </source>
</reference>
<protein>
    <submittedName>
        <fullName evidence="1">Uncharacterized protein</fullName>
    </submittedName>
</protein>
<sequence>MEELKFVLKTFAFTCLLIVLMQVKVGGASIESHSFRWLQHSTVSQWIQSAAAGGAMALKNLSGHVKDGVVSTVDGFQEGAHEKAIR</sequence>
<keyword evidence="2" id="KW-1185">Reference proteome</keyword>
<evidence type="ECO:0000313" key="1">
    <source>
        <dbReference type="EMBL" id="MDG0814836.1"/>
    </source>
</evidence>
<dbReference type="Proteomes" id="UP001152321">
    <property type="component" value="Unassembled WGS sequence"/>
</dbReference>
<name>A0ABT6DDB8_9BACT</name>
<organism evidence="1 2">
    <name type="scientific">Bdellovibrio svalbardensis</name>
    <dbReference type="NCBI Taxonomy" id="2972972"/>
    <lineage>
        <taxon>Bacteria</taxon>
        <taxon>Pseudomonadati</taxon>
        <taxon>Bdellovibrionota</taxon>
        <taxon>Bdellovibrionia</taxon>
        <taxon>Bdellovibrionales</taxon>
        <taxon>Pseudobdellovibrionaceae</taxon>
        <taxon>Bdellovibrio</taxon>
    </lineage>
</organism>